<keyword evidence="9" id="KW-1185">Reference proteome</keyword>
<evidence type="ECO:0000256" key="3">
    <source>
        <dbReference type="ARBA" id="ARBA00022781"/>
    </source>
</evidence>
<evidence type="ECO:0000256" key="5">
    <source>
        <dbReference type="ARBA" id="ARBA00023136"/>
    </source>
</evidence>
<protein>
    <recommendedName>
        <fullName evidence="7">ATP synthase subunit delta</fullName>
    </recommendedName>
    <alternativeName>
        <fullName evidence="7">ATP synthase F(1) sector subunit delta</fullName>
    </alternativeName>
    <alternativeName>
        <fullName evidence="7">F-type ATPase subunit delta</fullName>
        <shortName evidence="7">F-ATPase subunit delta</shortName>
    </alternativeName>
</protein>
<evidence type="ECO:0000256" key="4">
    <source>
        <dbReference type="ARBA" id="ARBA00023065"/>
    </source>
</evidence>
<keyword evidence="3 7" id="KW-0375">Hydrogen ion transport</keyword>
<keyword evidence="7" id="KW-1003">Cell membrane</keyword>
<comment type="similarity">
    <text evidence="7">Belongs to the ATPase delta chain family.</text>
</comment>
<reference evidence="8 9" key="1">
    <citation type="submission" date="2019-02" db="EMBL/GenBank/DDBJ databases">
        <title>Deep-cultivation of Planctomycetes and their phenomic and genomic characterization uncovers novel biology.</title>
        <authorList>
            <person name="Wiegand S."/>
            <person name="Jogler M."/>
            <person name="Boedeker C."/>
            <person name="Pinto D."/>
            <person name="Vollmers J."/>
            <person name="Rivas-Marin E."/>
            <person name="Kohn T."/>
            <person name="Peeters S.H."/>
            <person name="Heuer A."/>
            <person name="Rast P."/>
            <person name="Oberbeckmann S."/>
            <person name="Bunk B."/>
            <person name="Jeske O."/>
            <person name="Meyerdierks A."/>
            <person name="Storesund J.E."/>
            <person name="Kallscheuer N."/>
            <person name="Luecker S."/>
            <person name="Lage O.M."/>
            <person name="Pohl T."/>
            <person name="Merkel B.J."/>
            <person name="Hornburger P."/>
            <person name="Mueller R.-W."/>
            <person name="Bruemmer F."/>
            <person name="Labrenz M."/>
            <person name="Spormann A.M."/>
            <person name="Op den Camp H."/>
            <person name="Overmann J."/>
            <person name="Amann R."/>
            <person name="Jetten M.S.M."/>
            <person name="Mascher T."/>
            <person name="Medema M.H."/>
            <person name="Devos D.P."/>
            <person name="Kaster A.-K."/>
            <person name="Ovreas L."/>
            <person name="Rohde M."/>
            <person name="Galperin M.Y."/>
            <person name="Jogler C."/>
        </authorList>
    </citation>
    <scope>NUCLEOTIDE SEQUENCE [LARGE SCALE GENOMIC DNA]</scope>
    <source>
        <strain evidence="8 9">Pan189</strain>
    </source>
</reference>
<dbReference type="RefSeq" id="WP_145363821.1">
    <property type="nucleotide sequence ID" value="NZ_CP036268.1"/>
</dbReference>
<dbReference type="Proteomes" id="UP000317318">
    <property type="component" value="Chromosome"/>
</dbReference>
<comment type="function">
    <text evidence="7">F(1)F(0) ATP synthase produces ATP from ADP in the presence of a proton or sodium gradient. F-type ATPases consist of two structural domains, F(1) containing the extramembraneous catalytic core and F(0) containing the membrane proton channel, linked together by a central stalk and a peripheral stalk. During catalysis, ATP synthesis in the catalytic domain of F(1) is coupled via a rotary mechanism of the central stalk subunits to proton translocation.</text>
</comment>
<evidence type="ECO:0000313" key="8">
    <source>
        <dbReference type="EMBL" id="QDT37730.1"/>
    </source>
</evidence>
<comment type="function">
    <text evidence="7">This protein is part of the stalk that links CF(0) to CF(1). It either transmits conformational changes from CF(0) to CF(1) or is implicated in proton conduction.</text>
</comment>
<dbReference type="NCBIfam" id="TIGR01145">
    <property type="entry name" value="ATP_synt_delta"/>
    <property type="match status" value="1"/>
</dbReference>
<name>A0A517R1J7_9PLAN</name>
<gene>
    <name evidence="7 8" type="primary">atpH</name>
    <name evidence="8" type="ORF">Pan189_21120</name>
</gene>
<dbReference type="Gene3D" id="1.10.520.20">
    <property type="entry name" value="N-terminal domain of the delta subunit of the F1F0-ATP synthase"/>
    <property type="match status" value="1"/>
</dbReference>
<accession>A0A517R1J7</accession>
<proteinExistence type="inferred from homology"/>
<evidence type="ECO:0000313" key="9">
    <source>
        <dbReference type="Proteomes" id="UP000317318"/>
    </source>
</evidence>
<dbReference type="InterPro" id="IPR026015">
    <property type="entry name" value="ATP_synth_OSCP/delta_N_sf"/>
</dbReference>
<evidence type="ECO:0000256" key="6">
    <source>
        <dbReference type="ARBA" id="ARBA00023310"/>
    </source>
</evidence>
<dbReference type="OrthoDB" id="9802471at2"/>
<keyword evidence="5 7" id="KW-0472">Membrane</keyword>
<dbReference type="GO" id="GO:0005886">
    <property type="term" value="C:plasma membrane"/>
    <property type="evidence" value="ECO:0007669"/>
    <property type="project" value="UniProtKB-SubCell"/>
</dbReference>
<dbReference type="Pfam" id="PF00213">
    <property type="entry name" value="OSCP"/>
    <property type="match status" value="1"/>
</dbReference>
<dbReference type="EMBL" id="CP036268">
    <property type="protein sequence ID" value="QDT37730.1"/>
    <property type="molecule type" value="Genomic_DNA"/>
</dbReference>
<dbReference type="InterPro" id="IPR000711">
    <property type="entry name" value="ATPase_OSCP/dsu"/>
</dbReference>
<dbReference type="KEGG" id="svp:Pan189_21120"/>
<dbReference type="HAMAP" id="MF_01416">
    <property type="entry name" value="ATP_synth_delta_bact"/>
    <property type="match status" value="1"/>
</dbReference>
<organism evidence="8 9">
    <name type="scientific">Stratiformator vulcanicus</name>
    <dbReference type="NCBI Taxonomy" id="2527980"/>
    <lineage>
        <taxon>Bacteria</taxon>
        <taxon>Pseudomonadati</taxon>
        <taxon>Planctomycetota</taxon>
        <taxon>Planctomycetia</taxon>
        <taxon>Planctomycetales</taxon>
        <taxon>Planctomycetaceae</taxon>
        <taxon>Stratiformator</taxon>
    </lineage>
</organism>
<keyword evidence="7" id="KW-0139">CF(1)</keyword>
<dbReference type="GO" id="GO:0045259">
    <property type="term" value="C:proton-transporting ATP synthase complex"/>
    <property type="evidence" value="ECO:0007669"/>
    <property type="project" value="UniProtKB-KW"/>
</dbReference>
<dbReference type="SUPFAM" id="SSF47928">
    <property type="entry name" value="N-terminal domain of the delta subunit of the F1F0-ATP synthase"/>
    <property type="match status" value="1"/>
</dbReference>
<dbReference type="PANTHER" id="PTHR11910">
    <property type="entry name" value="ATP SYNTHASE DELTA CHAIN"/>
    <property type="match status" value="1"/>
</dbReference>
<keyword evidence="2 7" id="KW-0813">Transport</keyword>
<evidence type="ECO:0000256" key="7">
    <source>
        <dbReference type="HAMAP-Rule" id="MF_01416"/>
    </source>
</evidence>
<comment type="subcellular location">
    <subcellularLocation>
        <location evidence="7">Cell membrane</location>
        <topology evidence="7">Peripheral membrane protein</topology>
    </subcellularLocation>
    <subcellularLocation>
        <location evidence="1">Membrane</location>
    </subcellularLocation>
</comment>
<keyword evidence="6 7" id="KW-0066">ATP synthesis</keyword>
<sequence>MSSETADLAQDRVRSVMEDPSALSIARVYAQALVEAAGDELDDVIAELDAYFEHIAGKFPEFGAAMSGGMLSIDRVQHLIDQAFAPNCSEVFTNFLRVLAKRERLDLLPLILQQVEKVRRRLHGQKRVIVTTAVPLGDEQLDQMKSRFRNQLPFDPVVETNVKPELIGGMVIQIGDTVYDSSVRARLKQLRSRLREKTNYEIQRGRDRFGSAE</sequence>
<evidence type="ECO:0000256" key="2">
    <source>
        <dbReference type="ARBA" id="ARBA00022448"/>
    </source>
</evidence>
<evidence type="ECO:0000256" key="1">
    <source>
        <dbReference type="ARBA" id="ARBA00004370"/>
    </source>
</evidence>
<dbReference type="PRINTS" id="PR00125">
    <property type="entry name" value="ATPASEDELTA"/>
</dbReference>
<dbReference type="AlphaFoldDB" id="A0A517R1J7"/>
<keyword evidence="4 7" id="KW-0406">Ion transport</keyword>
<dbReference type="GO" id="GO:0046933">
    <property type="term" value="F:proton-transporting ATP synthase activity, rotational mechanism"/>
    <property type="evidence" value="ECO:0007669"/>
    <property type="project" value="UniProtKB-UniRule"/>
</dbReference>